<dbReference type="EMBL" id="GBRH01204731">
    <property type="protein sequence ID" value="JAD93164.1"/>
    <property type="molecule type" value="Transcribed_RNA"/>
</dbReference>
<evidence type="ECO:0000313" key="1">
    <source>
        <dbReference type="EMBL" id="JAD93164.1"/>
    </source>
</evidence>
<name>A0A0A9DXA2_ARUDO</name>
<sequence length="100" mass="10673">MTTTLFLLSESPLMPPFLATSASASSDEDGVLFITEPFSAAVGTGMATKRALSQLQSLSSQPNTLFSRLFRSSSPNPPPYMWLLCAPNLAASMAPHLQKP</sequence>
<reference evidence="1" key="2">
    <citation type="journal article" date="2015" name="Data Brief">
        <title>Shoot transcriptome of the giant reed, Arundo donax.</title>
        <authorList>
            <person name="Barrero R.A."/>
            <person name="Guerrero F.D."/>
            <person name="Moolhuijzen P."/>
            <person name="Goolsby J.A."/>
            <person name="Tidwell J."/>
            <person name="Bellgard S.E."/>
            <person name="Bellgard M.I."/>
        </authorList>
    </citation>
    <scope>NUCLEOTIDE SEQUENCE</scope>
    <source>
        <tissue evidence="1">Shoot tissue taken approximately 20 cm above the soil surface</tissue>
    </source>
</reference>
<dbReference type="AlphaFoldDB" id="A0A0A9DXA2"/>
<reference evidence="1" key="1">
    <citation type="submission" date="2014-09" db="EMBL/GenBank/DDBJ databases">
        <authorList>
            <person name="Magalhaes I.L.F."/>
            <person name="Oliveira U."/>
            <person name="Santos F.R."/>
            <person name="Vidigal T.H.D.A."/>
            <person name="Brescovit A.D."/>
            <person name="Santos A.J."/>
        </authorList>
    </citation>
    <scope>NUCLEOTIDE SEQUENCE</scope>
    <source>
        <tissue evidence="1">Shoot tissue taken approximately 20 cm above the soil surface</tissue>
    </source>
</reference>
<proteinExistence type="predicted"/>
<organism evidence="1">
    <name type="scientific">Arundo donax</name>
    <name type="common">Giant reed</name>
    <name type="synonym">Donax arundinaceus</name>
    <dbReference type="NCBI Taxonomy" id="35708"/>
    <lineage>
        <taxon>Eukaryota</taxon>
        <taxon>Viridiplantae</taxon>
        <taxon>Streptophyta</taxon>
        <taxon>Embryophyta</taxon>
        <taxon>Tracheophyta</taxon>
        <taxon>Spermatophyta</taxon>
        <taxon>Magnoliopsida</taxon>
        <taxon>Liliopsida</taxon>
        <taxon>Poales</taxon>
        <taxon>Poaceae</taxon>
        <taxon>PACMAD clade</taxon>
        <taxon>Arundinoideae</taxon>
        <taxon>Arundineae</taxon>
        <taxon>Arundo</taxon>
    </lineage>
</organism>
<protein>
    <submittedName>
        <fullName evidence="1">Uncharacterized protein</fullName>
    </submittedName>
</protein>
<accession>A0A0A9DXA2</accession>